<evidence type="ECO:0000256" key="10">
    <source>
        <dbReference type="SAM" id="MobiDB-lite"/>
    </source>
</evidence>
<evidence type="ECO:0000256" key="8">
    <source>
        <dbReference type="ARBA" id="ARBA00023328"/>
    </source>
</evidence>
<dbReference type="InterPro" id="IPR001214">
    <property type="entry name" value="SET_dom"/>
</dbReference>
<evidence type="ECO:0000259" key="13">
    <source>
        <dbReference type="PROSITE" id="PS50868"/>
    </source>
</evidence>
<feature type="compositionally biased region" description="Low complexity" evidence="10">
    <location>
        <begin position="249"/>
        <end position="262"/>
    </location>
</feature>
<dbReference type="GO" id="GO:0000775">
    <property type="term" value="C:chromosome, centromeric region"/>
    <property type="evidence" value="ECO:0007669"/>
    <property type="project" value="UniProtKB-SubCell"/>
</dbReference>
<keyword evidence="6" id="KW-0156">Chromatin regulator</keyword>
<keyword evidence="2" id="KW-0158">Chromosome</keyword>
<dbReference type="GO" id="GO:0032259">
    <property type="term" value="P:methylation"/>
    <property type="evidence" value="ECO:0007669"/>
    <property type="project" value="UniProtKB-KW"/>
</dbReference>
<dbReference type="GO" id="GO:0005634">
    <property type="term" value="C:nucleus"/>
    <property type="evidence" value="ECO:0007669"/>
    <property type="project" value="UniProtKB-SubCell"/>
</dbReference>
<dbReference type="PROSITE" id="PS51575">
    <property type="entry name" value="SAM_MT43_SUVAR39_2"/>
    <property type="match status" value="1"/>
</dbReference>
<evidence type="ECO:0000256" key="2">
    <source>
        <dbReference type="ARBA" id="ARBA00022454"/>
    </source>
</evidence>
<dbReference type="InterPro" id="IPR015947">
    <property type="entry name" value="PUA-like_sf"/>
</dbReference>
<evidence type="ECO:0000256" key="1">
    <source>
        <dbReference type="ARBA" id="ARBA00004584"/>
    </source>
</evidence>
<evidence type="ECO:0000259" key="14">
    <source>
        <dbReference type="PROSITE" id="PS51015"/>
    </source>
</evidence>
<dbReference type="Pfam" id="PF02182">
    <property type="entry name" value="SAD_SRA"/>
    <property type="match status" value="1"/>
</dbReference>
<dbReference type="InterPro" id="IPR051357">
    <property type="entry name" value="H3K9_HMTase_SUVAR3-9"/>
</dbReference>
<protein>
    <recommendedName>
        <fullName evidence="16">Histone-lysine N-methyltransferase</fullName>
    </recommendedName>
</protein>
<dbReference type="CDD" id="cd10545">
    <property type="entry name" value="SET_AtSUVH-like"/>
    <property type="match status" value="1"/>
</dbReference>
<feature type="region of interest" description="Disordered" evidence="10">
    <location>
        <begin position="319"/>
        <end position="356"/>
    </location>
</feature>
<dbReference type="SUPFAM" id="SSF82199">
    <property type="entry name" value="SET domain"/>
    <property type="match status" value="1"/>
</dbReference>
<evidence type="ECO:0008006" key="16">
    <source>
        <dbReference type="Google" id="ProtNLM"/>
    </source>
</evidence>
<gene>
    <name evidence="15" type="ORF">FSB_LOCUS21928</name>
</gene>
<feature type="domain" description="Pre-SET" evidence="12">
    <location>
        <begin position="921"/>
        <end position="981"/>
    </location>
</feature>
<dbReference type="PROSITE" id="PS50280">
    <property type="entry name" value="SET"/>
    <property type="match status" value="1"/>
</dbReference>
<keyword evidence="3" id="KW-0489">Methyltransferase</keyword>
<keyword evidence="8" id="KW-0137">Centromere</keyword>
<dbReference type="SMART" id="SM00466">
    <property type="entry name" value="SRA"/>
    <property type="match status" value="1"/>
</dbReference>
<dbReference type="Pfam" id="PF05033">
    <property type="entry name" value="Pre-SET"/>
    <property type="match status" value="1"/>
</dbReference>
<dbReference type="GO" id="GO:0008270">
    <property type="term" value="F:zinc ion binding"/>
    <property type="evidence" value="ECO:0007669"/>
    <property type="project" value="InterPro"/>
</dbReference>
<dbReference type="Pfam" id="PF00856">
    <property type="entry name" value="SET"/>
    <property type="match status" value="1"/>
</dbReference>
<evidence type="ECO:0000256" key="5">
    <source>
        <dbReference type="ARBA" id="ARBA00022691"/>
    </source>
</evidence>
<keyword evidence="7 9" id="KW-0539">Nucleus</keyword>
<feature type="compositionally biased region" description="Basic and acidic residues" evidence="10">
    <location>
        <begin position="420"/>
        <end position="445"/>
    </location>
</feature>
<keyword evidence="5" id="KW-0949">S-adenosyl-L-methionine</keyword>
<accession>A0A2N9FTP2</accession>
<evidence type="ECO:0000256" key="4">
    <source>
        <dbReference type="ARBA" id="ARBA00022679"/>
    </source>
</evidence>
<evidence type="ECO:0000256" key="3">
    <source>
        <dbReference type="ARBA" id="ARBA00022603"/>
    </source>
</evidence>
<evidence type="ECO:0000256" key="9">
    <source>
        <dbReference type="PROSITE-ProRule" id="PRU00358"/>
    </source>
</evidence>
<proteinExistence type="predicted"/>
<dbReference type="InterPro" id="IPR003616">
    <property type="entry name" value="Post-SET_dom"/>
</dbReference>
<feature type="domain" description="SET" evidence="11">
    <location>
        <begin position="984"/>
        <end position="1128"/>
    </location>
</feature>
<feature type="domain" description="Post-SET" evidence="13">
    <location>
        <begin position="1142"/>
        <end position="1158"/>
    </location>
</feature>
<dbReference type="InterPro" id="IPR007728">
    <property type="entry name" value="Pre-SET_dom"/>
</dbReference>
<dbReference type="PROSITE" id="PS50867">
    <property type="entry name" value="PRE_SET"/>
    <property type="match status" value="1"/>
</dbReference>
<dbReference type="GO" id="GO:0003690">
    <property type="term" value="F:double-stranded DNA binding"/>
    <property type="evidence" value="ECO:0007669"/>
    <property type="project" value="TreeGrafter"/>
</dbReference>
<evidence type="ECO:0000259" key="12">
    <source>
        <dbReference type="PROSITE" id="PS50867"/>
    </source>
</evidence>
<dbReference type="GO" id="GO:0042054">
    <property type="term" value="F:histone methyltransferase activity"/>
    <property type="evidence" value="ECO:0007669"/>
    <property type="project" value="InterPro"/>
</dbReference>
<dbReference type="InterPro" id="IPR003105">
    <property type="entry name" value="SRA_YDG"/>
</dbReference>
<evidence type="ECO:0000313" key="15">
    <source>
        <dbReference type="EMBL" id="SPC94046.1"/>
    </source>
</evidence>
<feature type="region of interest" description="Disordered" evidence="10">
    <location>
        <begin position="242"/>
        <end position="280"/>
    </location>
</feature>
<name>A0A2N9FTP2_FAGSY</name>
<organism evidence="15">
    <name type="scientific">Fagus sylvatica</name>
    <name type="common">Beechnut</name>
    <dbReference type="NCBI Taxonomy" id="28930"/>
    <lineage>
        <taxon>Eukaryota</taxon>
        <taxon>Viridiplantae</taxon>
        <taxon>Streptophyta</taxon>
        <taxon>Embryophyta</taxon>
        <taxon>Tracheophyta</taxon>
        <taxon>Spermatophyta</taxon>
        <taxon>Magnoliopsida</taxon>
        <taxon>eudicotyledons</taxon>
        <taxon>Gunneridae</taxon>
        <taxon>Pentapetalae</taxon>
        <taxon>rosids</taxon>
        <taxon>fabids</taxon>
        <taxon>Fagales</taxon>
        <taxon>Fagaceae</taxon>
        <taxon>Fagus</taxon>
    </lineage>
</organism>
<dbReference type="PROSITE" id="PS51015">
    <property type="entry name" value="YDG"/>
    <property type="match status" value="1"/>
</dbReference>
<evidence type="ECO:0000259" key="11">
    <source>
        <dbReference type="PROSITE" id="PS50280"/>
    </source>
</evidence>
<dbReference type="AlphaFoldDB" id="A0A2N9FTP2"/>
<feature type="compositionally biased region" description="Basic and acidic residues" evidence="10">
    <location>
        <begin position="320"/>
        <end position="356"/>
    </location>
</feature>
<dbReference type="SUPFAM" id="SSF88697">
    <property type="entry name" value="PUA domain-like"/>
    <property type="match status" value="1"/>
</dbReference>
<evidence type="ECO:0000256" key="6">
    <source>
        <dbReference type="ARBA" id="ARBA00022853"/>
    </source>
</evidence>
<feature type="region of interest" description="Disordered" evidence="10">
    <location>
        <begin position="420"/>
        <end position="454"/>
    </location>
</feature>
<keyword evidence="4" id="KW-0808">Transferase</keyword>
<dbReference type="PANTHER" id="PTHR45660">
    <property type="entry name" value="HISTONE-LYSINE N-METHYLTRANSFERASE SETMAR"/>
    <property type="match status" value="1"/>
</dbReference>
<dbReference type="PROSITE" id="PS50868">
    <property type="entry name" value="POST_SET"/>
    <property type="match status" value="1"/>
</dbReference>
<feature type="region of interest" description="Disordered" evidence="10">
    <location>
        <begin position="568"/>
        <end position="592"/>
    </location>
</feature>
<dbReference type="PANTHER" id="PTHR45660:SF46">
    <property type="entry name" value="HISTONE-LYSINE N-METHYLTRANSFERASE, H3 LYSINE-9 SPECIFIC SUVH6"/>
    <property type="match status" value="1"/>
</dbReference>
<dbReference type="SMART" id="SM00317">
    <property type="entry name" value="SET"/>
    <property type="match status" value="1"/>
</dbReference>
<sequence>MGVMENMLHSESLRKVTSVNGSHSEGRLGKLPMENVDCSFRTGPSKYKKRIVSAVRDFPPGCGPLAQQNQSPEVSETLVPAKRLEQENVLTSEEKMVVSSESGNELESVKAESVQRHSPVLEELSNIVLGEPINAEPMQIHSPVAEALSDPVLSEPVKAEPVQIHSPVAEAVSNPVLSESVKAEPVQIHLPVAEALSNPVLSEPVKIHSPVSEALNNSEPVKDLEDAAFDLSKNLNVLGASASKEEMVSPSSCKSWSPSDGPNDVPTGSGLKKTMAKNYPPRRKVSAIRDFPPLCGRNAPCLSKEDSLEVLGSLKNKSLCQDKSDMGDKPSEETRKADVKRMGEDVQDVDAQKSELRRNVSMITGDKIGAESEGCATKEIRKRDVQDADAQKSELWRNVSMITGDRAASKGCATKEIRKRDEFGMSSEMKVERDDSREKYTRPSKIESNQHQSDHNSEIVFIKKSRDIGILEEKMGKEVVVYEKDPSRKRKLSDISGYQIQLQEDLGSLKPVLETVVVQGLMAAPHCPWRQGQGQGQGKGAFKPYTAGITSQSKGKTHNSLQLGKYKSAVRTKDKAEGSGVKSKKKKSSIIGNTANQGKSQIVIWDKEDSPEEDDECQDFYVAPRPRSIDVNLPPIRQSVSVKSHDSDAITRSKVRETLRLFQAICRKLLQEEEANVKVRGHSKLRVDYKAARILKEHDKYVNVGKQILGSVPGVEVGDEFHYRVELNIIGLHRQIQGGIDYVKNGGLILATSIVASGGYADDLDNSDSLIYTGQGGNVMNTDKEPEDQKLERGNLALKNSMHERNPVRVIRGTESSDGRTYIYDGLYLVVKCWQDYGPHGKLVFKFQLDRIQGQPELAWKELKKSKKFKTREGLCVDDISQGKESIPICAVNTIDDEKPPPFQYITSMIYPDWCRPLCPKGCNCTNGCSDSEKCLCAVMNGGEIPFNHNGAIVEAKALVYECGPSCKCSSSCHNRVSQRGIKFQLEIFKTKSRGWGVRSLNSIPSGSFICEYIGELLEEKEADQRTGNDEYLFDIGNNYNDSSLWDGLSSLMPDVQASSSEVVVGDGSFTIDAAQYGNVGRFINHSCSPNLYAQNVLYDHEDKRIPHIMLFAAENIPPLHELTYHYNYMIDQVRDSNGNIKKKSCYCGSIECTGRMY</sequence>
<dbReference type="InterPro" id="IPR025794">
    <property type="entry name" value="H3-K9-MeTrfase_plant"/>
</dbReference>
<dbReference type="InterPro" id="IPR036987">
    <property type="entry name" value="SRA-YDG_sf"/>
</dbReference>
<comment type="subcellular location">
    <subcellularLocation>
        <location evidence="1">Chromosome</location>
        <location evidence="1">Centromere</location>
    </subcellularLocation>
    <subcellularLocation>
        <location evidence="9">Nucleus</location>
    </subcellularLocation>
</comment>
<dbReference type="SMART" id="SM00468">
    <property type="entry name" value="PreSET"/>
    <property type="match status" value="1"/>
</dbReference>
<dbReference type="Gene3D" id="2.30.280.10">
    <property type="entry name" value="SRA-YDG"/>
    <property type="match status" value="1"/>
</dbReference>
<dbReference type="Gene3D" id="2.170.270.10">
    <property type="entry name" value="SET domain"/>
    <property type="match status" value="1"/>
</dbReference>
<feature type="domain" description="YDG" evidence="14">
    <location>
        <begin position="710"/>
        <end position="851"/>
    </location>
</feature>
<reference evidence="15" key="1">
    <citation type="submission" date="2018-02" db="EMBL/GenBank/DDBJ databases">
        <authorList>
            <person name="Cohen D.B."/>
            <person name="Kent A.D."/>
        </authorList>
    </citation>
    <scope>NUCLEOTIDE SEQUENCE</scope>
</reference>
<dbReference type="InterPro" id="IPR046341">
    <property type="entry name" value="SET_dom_sf"/>
</dbReference>
<dbReference type="EMBL" id="OIVN01001446">
    <property type="protein sequence ID" value="SPC94046.1"/>
    <property type="molecule type" value="Genomic_DNA"/>
</dbReference>
<evidence type="ECO:0000256" key="7">
    <source>
        <dbReference type="ARBA" id="ARBA00023242"/>
    </source>
</evidence>